<dbReference type="GO" id="GO:0046872">
    <property type="term" value="F:metal ion binding"/>
    <property type="evidence" value="ECO:0007669"/>
    <property type="project" value="UniProtKB-KW"/>
</dbReference>
<dbReference type="InterPro" id="IPR003607">
    <property type="entry name" value="HD/PDEase_dom"/>
</dbReference>
<dbReference type="GO" id="GO:0004114">
    <property type="term" value="F:3',5'-cyclic-nucleotide phosphodiesterase activity"/>
    <property type="evidence" value="ECO:0007669"/>
    <property type="project" value="InterPro"/>
</dbReference>
<dbReference type="PROSITE" id="PS51845">
    <property type="entry name" value="PDEASE_I_2"/>
    <property type="match status" value="1"/>
</dbReference>
<comment type="caution">
    <text evidence="6">The sequence shown here is derived from an EMBL/GenBank/DDBJ whole genome shotgun (WGS) entry which is preliminary data.</text>
</comment>
<comment type="similarity">
    <text evidence="3">Belongs to the cyclic nucleotide phosphodiesterase family.</text>
</comment>
<reference evidence="6 7" key="1">
    <citation type="submission" date="2016-07" db="EMBL/GenBank/DDBJ databases">
        <title>Pervasive Adenine N6-methylation of Active Genes in Fungi.</title>
        <authorList>
            <consortium name="DOE Joint Genome Institute"/>
            <person name="Mondo S.J."/>
            <person name="Dannebaum R.O."/>
            <person name="Kuo R.C."/>
            <person name="Labutti K."/>
            <person name="Haridas S."/>
            <person name="Kuo A."/>
            <person name="Salamov A."/>
            <person name="Ahrendt S.R."/>
            <person name="Lipzen A."/>
            <person name="Sullivan W."/>
            <person name="Andreopoulos W.B."/>
            <person name="Clum A."/>
            <person name="Lindquist E."/>
            <person name="Daum C."/>
            <person name="Ramamoorthy G.K."/>
            <person name="Gryganskyi A."/>
            <person name="Culley D."/>
            <person name="Magnuson J.K."/>
            <person name="James T.Y."/>
            <person name="O'Malley M.A."/>
            <person name="Stajich J.E."/>
            <person name="Spatafora J.W."/>
            <person name="Visel A."/>
            <person name="Grigoriev I.V."/>
        </authorList>
    </citation>
    <scope>NUCLEOTIDE SEQUENCE [LARGE SCALE GENOMIC DNA]</scope>
    <source>
        <strain evidence="6 7">62-1032</strain>
    </source>
</reference>
<accession>A0A1Y2G6K1</accession>
<dbReference type="Proteomes" id="UP000193467">
    <property type="component" value="Unassembled WGS sequence"/>
</dbReference>
<evidence type="ECO:0000256" key="3">
    <source>
        <dbReference type="RuleBase" id="RU363067"/>
    </source>
</evidence>
<dbReference type="EC" id="3.1.4.-" evidence="3"/>
<comment type="cofactor">
    <cofactor evidence="3">
        <name>a divalent metal cation</name>
        <dbReference type="ChEBI" id="CHEBI:60240"/>
    </cofactor>
    <text evidence="3">Binds 2 divalent metal cations per subunit. Site 1 may preferentially bind zinc ions, while site 2 has a preference for magnesium and/or manganese ions.</text>
</comment>
<keyword evidence="2 3" id="KW-0378">Hydrolase</keyword>
<feature type="region of interest" description="Disordered" evidence="4">
    <location>
        <begin position="83"/>
        <end position="154"/>
    </location>
</feature>
<evidence type="ECO:0000256" key="4">
    <source>
        <dbReference type="SAM" id="MobiDB-lite"/>
    </source>
</evidence>
<sequence>MSFFVNPFASTAASSPVFATSPLHPLPSNNSFPLPANLRRSSLRAATPASCDAGQGSTSLPGTMSGTQNHAAGAAGPVQFISPFNKGGAVSPGRASSSSSSSPSSPRKNSAGGGQGRSRSHSRALSNGEVAPNSPGSRRASLQGGTSSPLRSPAASTAHAVPFFSNFVNPNQPVVGASSNHFLNVHQPDFSRRRSVDVGVLGLGTHRLNGVSTLSKRVREAVGPDAGDKEIGLVGAGAKGGKDRLLGRHLASLLAHSLSLCADPPKSTVEIAPSEDDSDVPPHLAAIPGSPSASPVPSRNTSVSAESMSFSMAGSLPSTSPPYEPSMATLPSLANVVPSAPAFPVLSEAKRFKLINNLQSWTFNAMSYTSDELLSCVGIIFESVRNMEGVQFDLGQFKMLLLSLRSAYHARNGYHNFSHAADVTQACYSFLVRMGLAPPLYLLCEDDYDPNLGEGRRKWRRNRAVEEGGMGELLRPMDVFALMVAAIGHDVGHPGLSNAYMVNARTPVAQVYEDKSVLENFHTVTLIHMLRRHNFDYLLGGDFGHLGDQATSFRKVLEASILATDMSRHFAFVTQLTELGRRFGERRGLSSATIEADRLLLCSGLMKCADISNPTRPHRISRAWSTALLEEWTVQAAIETEFGLPVSVMTLDPADKKGQAKSQVGFIDLFAKPLFNAMAGVVDEFTDFAEKLRDGRIAWEAISLQTDEAFSRPVDQSNFRLSPAPTGRSVSRNSTVNDEDDESRNTVAPNTPVPSQELTPPAGLSASLVTVKPVPVPQPASAPRSSAPQAHSYGSITRRHHGRNHSGGSSTSTNASPLSPSFPGSVSSVATGTASSFSISTPASLSDALSSFTPPRYGPMDPFTASQKSICGGACHTATAMCEVCSKKENARRGSLGMALAGIQRDEQEEELYDDEPELEEDDPSVWPPYPFMPARIPMTAPAAAL</sequence>
<evidence type="ECO:0000313" key="6">
    <source>
        <dbReference type="EMBL" id="ORY92679.1"/>
    </source>
</evidence>
<dbReference type="InParanoid" id="A0A1Y2G6K1"/>
<feature type="compositionally biased region" description="Low complexity" evidence="4">
    <location>
        <begin position="96"/>
        <end position="106"/>
    </location>
</feature>
<dbReference type="PANTHER" id="PTHR11347">
    <property type="entry name" value="CYCLIC NUCLEOTIDE PHOSPHODIESTERASE"/>
    <property type="match status" value="1"/>
</dbReference>
<evidence type="ECO:0000256" key="1">
    <source>
        <dbReference type="ARBA" id="ARBA00022723"/>
    </source>
</evidence>
<dbReference type="AlphaFoldDB" id="A0A1Y2G6K1"/>
<organism evidence="6 7">
    <name type="scientific">Leucosporidium creatinivorum</name>
    <dbReference type="NCBI Taxonomy" id="106004"/>
    <lineage>
        <taxon>Eukaryota</taxon>
        <taxon>Fungi</taxon>
        <taxon>Dikarya</taxon>
        <taxon>Basidiomycota</taxon>
        <taxon>Pucciniomycotina</taxon>
        <taxon>Microbotryomycetes</taxon>
        <taxon>Leucosporidiales</taxon>
        <taxon>Leucosporidium</taxon>
    </lineage>
</organism>
<evidence type="ECO:0000256" key="2">
    <source>
        <dbReference type="ARBA" id="ARBA00022801"/>
    </source>
</evidence>
<proteinExistence type="inferred from homology"/>
<feature type="region of interest" description="Disordered" evidence="4">
    <location>
        <begin position="774"/>
        <end position="831"/>
    </location>
</feature>
<dbReference type="CDD" id="cd00077">
    <property type="entry name" value="HDc"/>
    <property type="match status" value="1"/>
</dbReference>
<dbReference type="InterPro" id="IPR002073">
    <property type="entry name" value="PDEase_catalytic_dom"/>
</dbReference>
<feature type="region of interest" description="Disordered" evidence="4">
    <location>
        <begin position="43"/>
        <end position="71"/>
    </location>
</feature>
<dbReference type="Gene3D" id="1.10.1300.10">
    <property type="entry name" value="3'5'-cyclic nucleotide phosphodiesterase, catalytic domain"/>
    <property type="match status" value="1"/>
</dbReference>
<feature type="compositionally biased region" description="Polar residues" evidence="4">
    <location>
        <begin position="291"/>
        <end position="304"/>
    </location>
</feature>
<dbReference type="GO" id="GO:0007165">
    <property type="term" value="P:signal transduction"/>
    <property type="evidence" value="ECO:0007669"/>
    <property type="project" value="InterPro"/>
</dbReference>
<evidence type="ECO:0000313" key="7">
    <source>
        <dbReference type="Proteomes" id="UP000193467"/>
    </source>
</evidence>
<dbReference type="SMART" id="SM00471">
    <property type="entry name" value="HDc"/>
    <property type="match status" value="1"/>
</dbReference>
<dbReference type="OrthoDB" id="546632at2759"/>
<feature type="compositionally biased region" description="Low complexity" evidence="4">
    <location>
        <begin position="781"/>
        <end position="792"/>
    </location>
</feature>
<dbReference type="STRING" id="106004.A0A1Y2G6K1"/>
<feature type="compositionally biased region" description="Polar residues" evidence="4">
    <location>
        <begin position="745"/>
        <end position="758"/>
    </location>
</feature>
<feature type="region of interest" description="Disordered" evidence="4">
    <location>
        <begin position="715"/>
        <end position="761"/>
    </location>
</feature>
<keyword evidence="7" id="KW-1185">Reference proteome</keyword>
<keyword evidence="1 3" id="KW-0479">Metal-binding</keyword>
<name>A0A1Y2G6K1_9BASI</name>
<dbReference type="InterPro" id="IPR023174">
    <property type="entry name" value="PDEase_CS"/>
</dbReference>
<protein>
    <recommendedName>
        <fullName evidence="3">Phosphodiesterase</fullName>
        <ecNumber evidence="3">3.1.4.-</ecNumber>
    </recommendedName>
</protein>
<evidence type="ECO:0000259" key="5">
    <source>
        <dbReference type="PROSITE" id="PS51845"/>
    </source>
</evidence>
<dbReference type="PROSITE" id="PS00126">
    <property type="entry name" value="PDEASE_I_1"/>
    <property type="match status" value="1"/>
</dbReference>
<dbReference type="InterPro" id="IPR036971">
    <property type="entry name" value="PDEase_catalytic_dom_sf"/>
</dbReference>
<dbReference type="SUPFAM" id="SSF109604">
    <property type="entry name" value="HD-domain/PDEase-like"/>
    <property type="match status" value="1"/>
</dbReference>
<feature type="compositionally biased region" description="Polar residues" evidence="4">
    <location>
        <begin position="55"/>
        <end position="70"/>
    </location>
</feature>
<dbReference type="EMBL" id="MCGR01000001">
    <property type="protein sequence ID" value="ORY92679.1"/>
    <property type="molecule type" value="Genomic_DNA"/>
</dbReference>
<gene>
    <name evidence="6" type="ORF">BCR35DRAFT_319989</name>
</gene>
<feature type="region of interest" description="Disordered" evidence="4">
    <location>
        <begin position="271"/>
        <end position="304"/>
    </location>
</feature>
<dbReference type="Pfam" id="PF00233">
    <property type="entry name" value="PDEase_I"/>
    <property type="match status" value="1"/>
</dbReference>
<feature type="domain" description="PDEase" evidence="5">
    <location>
        <begin position="319"/>
        <end position="706"/>
    </location>
</feature>
<feature type="compositionally biased region" description="Polar residues" evidence="4">
    <location>
        <begin position="806"/>
        <end position="819"/>
    </location>
</feature>